<proteinExistence type="predicted"/>
<dbReference type="RefSeq" id="WP_394162108.1">
    <property type="nucleotide sequence ID" value="NZ_JBHGCJ010000003.1"/>
</dbReference>
<dbReference type="InterPro" id="IPR036249">
    <property type="entry name" value="Thioredoxin-like_sf"/>
</dbReference>
<sequence>MQILHAATPDAYRAALRDHPAVLVDFHKDNCPGCRMLDMSLASIADSPRAAGIVLLKVHLETIGDVFFRSLGLRQTPTLLLIRDGQEVARMAGYQSPKQIGEALASLMPA</sequence>
<dbReference type="Pfam" id="PF00085">
    <property type="entry name" value="Thioredoxin"/>
    <property type="match status" value="1"/>
</dbReference>
<evidence type="ECO:0000259" key="1">
    <source>
        <dbReference type="PROSITE" id="PS51352"/>
    </source>
</evidence>
<feature type="domain" description="Thioredoxin" evidence="1">
    <location>
        <begin position="1"/>
        <end position="109"/>
    </location>
</feature>
<name>A0ABW7CUV9_9GAMM</name>
<evidence type="ECO:0000313" key="3">
    <source>
        <dbReference type="Proteomes" id="UP001605261"/>
    </source>
</evidence>
<dbReference type="EMBL" id="JBHGCJ010000003">
    <property type="protein sequence ID" value="MFG6108749.1"/>
    <property type="molecule type" value="Genomic_DNA"/>
</dbReference>
<dbReference type="PROSITE" id="PS51352">
    <property type="entry name" value="THIOREDOXIN_2"/>
    <property type="match status" value="1"/>
</dbReference>
<comment type="caution">
    <text evidence="2">The sequence shown here is derived from an EMBL/GenBank/DDBJ whole genome shotgun (WGS) entry which is preliminary data.</text>
</comment>
<reference evidence="2 3" key="1">
    <citation type="submission" date="2024-09" db="EMBL/GenBank/DDBJ databases">
        <authorList>
            <consortium name="All-Russian atlas of soil microorganisms"/>
            <consortium name="as a basis for the search for new antimicrobial producers and enzymes with unique properties"/>
            <person name="Sokolova E.A."/>
            <person name="Voronina E.N."/>
        </authorList>
    </citation>
    <scope>NUCLEOTIDE SEQUENCE [LARGE SCALE GENOMIC DNA]</scope>
    <source>
        <strain evidence="2 3">AF-22b-331.1</strain>
    </source>
</reference>
<dbReference type="CDD" id="cd02947">
    <property type="entry name" value="TRX_family"/>
    <property type="match status" value="1"/>
</dbReference>
<gene>
    <name evidence="2" type="ORF">ACEU0G_002742</name>
</gene>
<protein>
    <submittedName>
        <fullName evidence="2">Thioredoxin family protein</fullName>
    </submittedName>
</protein>
<keyword evidence="3" id="KW-1185">Reference proteome</keyword>
<dbReference type="InterPro" id="IPR013766">
    <property type="entry name" value="Thioredoxin_domain"/>
</dbReference>
<dbReference type="Proteomes" id="UP001605261">
    <property type="component" value="Unassembled WGS sequence"/>
</dbReference>
<dbReference type="Gene3D" id="3.40.30.10">
    <property type="entry name" value="Glutaredoxin"/>
    <property type="match status" value="1"/>
</dbReference>
<evidence type="ECO:0000313" key="2">
    <source>
        <dbReference type="EMBL" id="MFG6108749.1"/>
    </source>
</evidence>
<organism evidence="2 3">
    <name type="scientific">Stenotrophomonas nematodicola</name>
    <dbReference type="NCBI Taxonomy" id="2656746"/>
    <lineage>
        <taxon>Bacteria</taxon>
        <taxon>Pseudomonadati</taxon>
        <taxon>Pseudomonadota</taxon>
        <taxon>Gammaproteobacteria</taxon>
        <taxon>Lysobacterales</taxon>
        <taxon>Lysobacteraceae</taxon>
        <taxon>Stenotrophomonas</taxon>
    </lineage>
</organism>
<accession>A0ABW7CUV9</accession>
<dbReference type="SUPFAM" id="SSF52833">
    <property type="entry name" value="Thioredoxin-like"/>
    <property type="match status" value="1"/>
</dbReference>